<feature type="transmembrane region" description="Helical" evidence="6">
    <location>
        <begin position="165"/>
        <end position="184"/>
    </location>
</feature>
<evidence type="ECO:0000259" key="7">
    <source>
        <dbReference type="PROSITE" id="PS50850"/>
    </source>
</evidence>
<gene>
    <name evidence="8" type="ORF">P9847_08935</name>
</gene>
<dbReference type="InterPro" id="IPR011701">
    <property type="entry name" value="MFS"/>
</dbReference>
<dbReference type="CDD" id="cd17324">
    <property type="entry name" value="MFS_NepI_like"/>
    <property type="match status" value="1"/>
</dbReference>
<feature type="transmembrane region" description="Helical" evidence="6">
    <location>
        <begin position="134"/>
        <end position="153"/>
    </location>
</feature>
<dbReference type="SUPFAM" id="SSF103473">
    <property type="entry name" value="MFS general substrate transporter"/>
    <property type="match status" value="1"/>
</dbReference>
<dbReference type="InterPro" id="IPR020846">
    <property type="entry name" value="MFS_dom"/>
</dbReference>
<accession>A0ABU6PTI6</accession>
<evidence type="ECO:0000256" key="2">
    <source>
        <dbReference type="ARBA" id="ARBA00022448"/>
    </source>
</evidence>
<sequence length="399" mass="41763">MNNSSSLSRYTLILFALACGVAVANVYCAQPLLDQLSNEFGISPSTIGAVITITQLCYAAGLLLLVPLGDLVRPKKLIISQMLLYVLALTGIGLSPTVTVLFAGLAAVGLLASVTQTLVAYASALAATAERGRVVGFVQSGIVIGILLARTFAGLLTDVGGWRSVYLTSGALMLLLVGLLYRALPHVERPMASLSYPKLLRSTLLLFVQERTLLVRGGLAILIFASFSILWSSLVLPLSAAPYSLSHTAIGAFGLAGAAGALSAAKAGRLADRGWGQRTTGIALVLLTASWLFIGLTERSLLGLIVGIILLDLAVQAVHVTKKAMIMAVRPEAKSRLTAAYMMFYSIGSATGAILATNAYAAFGWIGVCILGATISAFALVFWGITRRFTRQAGEADVA</sequence>
<feature type="transmembrane region" description="Helical" evidence="6">
    <location>
        <begin position="339"/>
        <end position="356"/>
    </location>
</feature>
<feature type="transmembrane region" description="Helical" evidence="6">
    <location>
        <begin position="240"/>
        <end position="263"/>
    </location>
</feature>
<protein>
    <submittedName>
        <fullName evidence="8">MFS transporter</fullName>
    </submittedName>
</protein>
<evidence type="ECO:0000313" key="8">
    <source>
        <dbReference type="EMBL" id="MED5017433.1"/>
    </source>
</evidence>
<comment type="subcellular location">
    <subcellularLocation>
        <location evidence="1">Cell membrane</location>
        <topology evidence="1">Multi-pass membrane protein</topology>
    </subcellularLocation>
</comment>
<feature type="transmembrane region" description="Helical" evidence="6">
    <location>
        <begin position="100"/>
        <end position="122"/>
    </location>
</feature>
<feature type="transmembrane region" description="Helical" evidence="6">
    <location>
        <begin position="275"/>
        <end position="294"/>
    </location>
</feature>
<keyword evidence="5 6" id="KW-0472">Membrane</keyword>
<dbReference type="Pfam" id="PF07690">
    <property type="entry name" value="MFS_1"/>
    <property type="match status" value="1"/>
</dbReference>
<keyword evidence="2" id="KW-0813">Transport</keyword>
<feature type="transmembrane region" description="Helical" evidence="6">
    <location>
        <begin position="362"/>
        <end position="385"/>
    </location>
</feature>
<feature type="transmembrane region" description="Helical" evidence="6">
    <location>
        <begin position="300"/>
        <end position="318"/>
    </location>
</feature>
<evidence type="ECO:0000256" key="5">
    <source>
        <dbReference type="ARBA" id="ARBA00023136"/>
    </source>
</evidence>
<dbReference type="PANTHER" id="PTHR42910:SF1">
    <property type="entry name" value="MAJOR FACILITATOR SUPERFAMILY (MFS) PROFILE DOMAIN-CONTAINING PROTEIN"/>
    <property type="match status" value="1"/>
</dbReference>
<dbReference type="EMBL" id="JARTLD010000024">
    <property type="protein sequence ID" value="MED5017433.1"/>
    <property type="molecule type" value="Genomic_DNA"/>
</dbReference>
<feature type="transmembrane region" description="Helical" evidence="6">
    <location>
        <begin position="44"/>
        <end position="65"/>
    </location>
</feature>
<evidence type="ECO:0000313" key="9">
    <source>
        <dbReference type="Proteomes" id="UP001343257"/>
    </source>
</evidence>
<reference evidence="8 9" key="1">
    <citation type="submission" date="2023-03" db="EMBL/GenBank/DDBJ databases">
        <title>Bacillus Genome Sequencing.</title>
        <authorList>
            <person name="Dunlap C."/>
        </authorList>
    </citation>
    <scope>NUCLEOTIDE SEQUENCE [LARGE SCALE GENOMIC DNA]</scope>
    <source>
        <strain evidence="8 9">NRS-52</strain>
    </source>
</reference>
<comment type="caution">
    <text evidence="8">The sequence shown here is derived from an EMBL/GenBank/DDBJ whole genome shotgun (WGS) entry which is preliminary data.</text>
</comment>
<dbReference type="Proteomes" id="UP001343257">
    <property type="component" value="Unassembled WGS sequence"/>
</dbReference>
<dbReference type="PANTHER" id="PTHR42910">
    <property type="entry name" value="TRANSPORTER SCO4007-RELATED"/>
    <property type="match status" value="1"/>
</dbReference>
<keyword evidence="4 6" id="KW-1133">Transmembrane helix</keyword>
<evidence type="ECO:0000256" key="3">
    <source>
        <dbReference type="ARBA" id="ARBA00022692"/>
    </source>
</evidence>
<keyword evidence="9" id="KW-1185">Reference proteome</keyword>
<dbReference type="Gene3D" id="1.20.1250.20">
    <property type="entry name" value="MFS general substrate transporter like domains"/>
    <property type="match status" value="1"/>
</dbReference>
<name>A0ABU6PTI6_9BACL</name>
<feature type="transmembrane region" description="Helical" evidence="6">
    <location>
        <begin position="77"/>
        <end position="94"/>
    </location>
</feature>
<evidence type="ECO:0000256" key="4">
    <source>
        <dbReference type="ARBA" id="ARBA00022989"/>
    </source>
</evidence>
<dbReference type="InterPro" id="IPR036259">
    <property type="entry name" value="MFS_trans_sf"/>
</dbReference>
<evidence type="ECO:0000256" key="6">
    <source>
        <dbReference type="SAM" id="Phobius"/>
    </source>
</evidence>
<dbReference type="RefSeq" id="WP_328277132.1">
    <property type="nucleotide sequence ID" value="NZ_JARTLD010000024.1"/>
</dbReference>
<organism evidence="8 9">
    <name type="scientific">Paenibacillus chibensis</name>
    <dbReference type="NCBI Taxonomy" id="59846"/>
    <lineage>
        <taxon>Bacteria</taxon>
        <taxon>Bacillati</taxon>
        <taxon>Bacillota</taxon>
        <taxon>Bacilli</taxon>
        <taxon>Bacillales</taxon>
        <taxon>Paenibacillaceae</taxon>
        <taxon>Paenibacillus</taxon>
    </lineage>
</organism>
<feature type="transmembrane region" description="Helical" evidence="6">
    <location>
        <begin position="213"/>
        <end position="234"/>
    </location>
</feature>
<dbReference type="PROSITE" id="PS50850">
    <property type="entry name" value="MFS"/>
    <property type="match status" value="1"/>
</dbReference>
<feature type="domain" description="Major facilitator superfamily (MFS) profile" evidence="7">
    <location>
        <begin position="11"/>
        <end position="391"/>
    </location>
</feature>
<proteinExistence type="predicted"/>
<keyword evidence="3 6" id="KW-0812">Transmembrane</keyword>
<evidence type="ECO:0000256" key="1">
    <source>
        <dbReference type="ARBA" id="ARBA00004651"/>
    </source>
</evidence>